<evidence type="ECO:0000313" key="2">
    <source>
        <dbReference type="Proteomes" id="UP000887574"/>
    </source>
</evidence>
<feature type="region of interest" description="Disordered" evidence="1">
    <location>
        <begin position="144"/>
        <end position="169"/>
    </location>
</feature>
<dbReference type="Proteomes" id="UP000887574">
    <property type="component" value="Unplaced"/>
</dbReference>
<evidence type="ECO:0000313" key="3">
    <source>
        <dbReference type="WBParaSite" id="jg20182"/>
    </source>
</evidence>
<evidence type="ECO:0000256" key="1">
    <source>
        <dbReference type="SAM" id="MobiDB-lite"/>
    </source>
</evidence>
<organism evidence="2 3">
    <name type="scientific">Ditylenchus dipsaci</name>
    <dbReference type="NCBI Taxonomy" id="166011"/>
    <lineage>
        <taxon>Eukaryota</taxon>
        <taxon>Metazoa</taxon>
        <taxon>Ecdysozoa</taxon>
        <taxon>Nematoda</taxon>
        <taxon>Chromadorea</taxon>
        <taxon>Rhabditida</taxon>
        <taxon>Tylenchina</taxon>
        <taxon>Tylenchomorpha</taxon>
        <taxon>Sphaerularioidea</taxon>
        <taxon>Anguinidae</taxon>
        <taxon>Anguininae</taxon>
        <taxon>Ditylenchus</taxon>
    </lineage>
</organism>
<accession>A0A915DIB6</accession>
<feature type="compositionally biased region" description="Basic and acidic residues" evidence="1">
    <location>
        <begin position="157"/>
        <end position="168"/>
    </location>
</feature>
<dbReference type="WBParaSite" id="jg20182">
    <property type="protein sequence ID" value="jg20182"/>
    <property type="gene ID" value="jg20182"/>
</dbReference>
<sequence length="322" mass="35793">MSNSARVIINGKKNGVTVKADHMPISQRIPHSNLASMSNSSKSTLIKHDKESKPAIISQVPVSANGCDQSIKWTPASEFLKRVILLFDAYMPQWVQNGMRSCDLIEENGEKPENGASPGDMGVMRREPSYIRLSRVLNGYISNGYPKGGPSSGSRSKTPDPHAARRSYESPLNRKILANGSTPKYISARMLQNGQELLSSTGNGLTIDPRLENCSSYCFKLPDFSSTSLSLDGEGYKKLVEDVLKLLQTHLEKTTNLLQKDLLPEEVSESVRVAVGRTELLLKKRMAQFTKQLHSHLLADIRNCFEQVEKSRLIGWQTPDKH</sequence>
<reference evidence="3" key="1">
    <citation type="submission" date="2022-11" db="UniProtKB">
        <authorList>
            <consortium name="WormBaseParasite"/>
        </authorList>
    </citation>
    <scope>IDENTIFICATION</scope>
</reference>
<dbReference type="AlphaFoldDB" id="A0A915DIB6"/>
<name>A0A915DIB6_9BILA</name>
<protein>
    <submittedName>
        <fullName evidence="3">Uncharacterized protein</fullName>
    </submittedName>
</protein>
<keyword evidence="2" id="KW-1185">Reference proteome</keyword>
<proteinExistence type="predicted"/>